<comment type="caution">
    <text evidence="1">The sequence shown here is derived from an EMBL/GenBank/DDBJ whole genome shotgun (WGS) entry which is preliminary data.</text>
</comment>
<dbReference type="RefSeq" id="WP_212528052.1">
    <property type="nucleotide sequence ID" value="NZ_JAGSOG010000033.1"/>
</dbReference>
<evidence type="ECO:0000313" key="1">
    <source>
        <dbReference type="EMBL" id="MBR7833531.1"/>
    </source>
</evidence>
<dbReference type="Pfam" id="PF21863">
    <property type="entry name" value="HTH_67"/>
    <property type="match status" value="1"/>
</dbReference>
<dbReference type="Proteomes" id="UP000675781">
    <property type="component" value="Unassembled WGS sequence"/>
</dbReference>
<reference evidence="1" key="1">
    <citation type="submission" date="2021-04" db="EMBL/GenBank/DDBJ databases">
        <title>Genome based classification of Actinospica acidithermotolerans sp. nov., an actinobacterium isolated from an Indonesian hot spring.</title>
        <authorList>
            <person name="Kusuma A.B."/>
            <person name="Putra K.E."/>
            <person name="Nafisah S."/>
            <person name="Loh J."/>
            <person name="Nouioui I."/>
            <person name="Goodfellow M."/>
        </authorList>
    </citation>
    <scope>NUCLEOTIDE SEQUENCE</scope>
    <source>
        <strain evidence="1">CSCA 57</strain>
    </source>
</reference>
<accession>A0A941ISR9</accession>
<name>A0A941ISR9_9ACTN</name>
<dbReference type="EMBL" id="JAGSOG010000033">
    <property type="protein sequence ID" value="MBR7833531.1"/>
    <property type="molecule type" value="Genomic_DNA"/>
</dbReference>
<organism evidence="1 2">
    <name type="scientific">Actinospica durhamensis</name>
    <dbReference type="NCBI Taxonomy" id="1508375"/>
    <lineage>
        <taxon>Bacteria</taxon>
        <taxon>Bacillati</taxon>
        <taxon>Actinomycetota</taxon>
        <taxon>Actinomycetes</taxon>
        <taxon>Catenulisporales</taxon>
        <taxon>Actinospicaceae</taxon>
        <taxon>Actinospica</taxon>
    </lineage>
</organism>
<proteinExistence type="predicted"/>
<keyword evidence="2" id="KW-1185">Reference proteome</keyword>
<dbReference type="NCBIfam" id="NF047719">
    <property type="entry name" value="SCO6745_fam_HTH"/>
    <property type="match status" value="1"/>
</dbReference>
<dbReference type="AlphaFoldDB" id="A0A941ISR9"/>
<evidence type="ECO:0008006" key="3">
    <source>
        <dbReference type="Google" id="ProtNLM"/>
    </source>
</evidence>
<sequence>MSTHPARRLWHSLEALYQPALLVDDTRDAGAALGLRGFWMAFLAFRAAPLGAVSAATATAAFGGFAPGKVAKAIPGAWATASPADCVASRNALAGKLLRSAGVTEEAAAPLVERLAALPAALEPTGRPLGAANAALPLPEDPIAALWQLAGTVREYRGDGHVASWVAAGVSGLESHHLLTAGRAADVAMMREIRGWTAEEWSAAAEALTARGLLDATAGTLTDTGLRLRAQVERQTDELSWSGGMSVLGEDGVAEICAALAPVVRSVRDCDMAPLLTLLAPDVDEA</sequence>
<gene>
    <name evidence="1" type="ORF">KDL01_09655</name>
</gene>
<protein>
    <recommendedName>
        <fullName evidence="3">SalK</fullName>
    </recommendedName>
</protein>
<evidence type="ECO:0000313" key="2">
    <source>
        <dbReference type="Proteomes" id="UP000675781"/>
    </source>
</evidence>
<dbReference type="InterPro" id="IPR054058">
    <property type="entry name" value="HTH_67"/>
</dbReference>